<keyword evidence="3" id="KW-0560">Oxidoreductase</keyword>
<dbReference type="PANTHER" id="PTHR11709">
    <property type="entry name" value="MULTI-COPPER OXIDASE"/>
    <property type="match status" value="1"/>
</dbReference>
<dbReference type="Gene3D" id="2.60.40.420">
    <property type="entry name" value="Cupredoxins - blue copper proteins"/>
    <property type="match status" value="3"/>
</dbReference>
<evidence type="ECO:0000256" key="6">
    <source>
        <dbReference type="ARBA" id="ARBA00023180"/>
    </source>
</evidence>
<feature type="domain" description="Plastocyanin-like" evidence="9">
    <location>
        <begin position="378"/>
        <end position="507"/>
    </location>
</feature>
<name>A0ABR3ISQ5_9AGAR</name>
<dbReference type="InterPro" id="IPR008972">
    <property type="entry name" value="Cupredoxin"/>
</dbReference>
<evidence type="ECO:0000256" key="1">
    <source>
        <dbReference type="ARBA" id="ARBA00010609"/>
    </source>
</evidence>
<dbReference type="PROSITE" id="PS00079">
    <property type="entry name" value="MULTICOPPER_OXIDASE1"/>
    <property type="match status" value="1"/>
</dbReference>
<comment type="similarity">
    <text evidence="1">Belongs to the multicopper oxidase family.</text>
</comment>
<evidence type="ECO:0000256" key="2">
    <source>
        <dbReference type="ARBA" id="ARBA00022723"/>
    </source>
</evidence>
<keyword evidence="5" id="KW-1015">Disulfide bond</keyword>
<comment type="caution">
    <text evidence="11">The sequence shown here is derived from an EMBL/GenBank/DDBJ whole genome shotgun (WGS) entry which is preliminary data.</text>
</comment>
<keyword evidence="12" id="KW-1185">Reference proteome</keyword>
<dbReference type="SUPFAM" id="SSF49503">
    <property type="entry name" value="Cupredoxins"/>
    <property type="match status" value="3"/>
</dbReference>
<dbReference type="InterPro" id="IPR001117">
    <property type="entry name" value="Cu-oxidase_2nd"/>
</dbReference>
<evidence type="ECO:0000259" key="9">
    <source>
        <dbReference type="Pfam" id="PF07731"/>
    </source>
</evidence>
<evidence type="ECO:0000256" key="7">
    <source>
        <dbReference type="SAM" id="SignalP"/>
    </source>
</evidence>
<evidence type="ECO:0008006" key="13">
    <source>
        <dbReference type="Google" id="ProtNLM"/>
    </source>
</evidence>
<feature type="chain" id="PRO_5046502813" description="Laccase" evidence="7">
    <location>
        <begin position="22"/>
        <end position="539"/>
    </location>
</feature>
<keyword evidence="6" id="KW-0325">Glycoprotein</keyword>
<dbReference type="PANTHER" id="PTHR11709:SF511">
    <property type="entry name" value="LACCASE"/>
    <property type="match status" value="1"/>
</dbReference>
<evidence type="ECO:0000259" key="10">
    <source>
        <dbReference type="Pfam" id="PF07732"/>
    </source>
</evidence>
<evidence type="ECO:0000256" key="4">
    <source>
        <dbReference type="ARBA" id="ARBA00023008"/>
    </source>
</evidence>
<keyword evidence="7" id="KW-0732">Signal</keyword>
<accession>A0ABR3ISQ5</accession>
<evidence type="ECO:0000313" key="11">
    <source>
        <dbReference type="EMBL" id="KAL0946355.1"/>
    </source>
</evidence>
<dbReference type="InterPro" id="IPR011707">
    <property type="entry name" value="Cu-oxidase-like_N"/>
</dbReference>
<feature type="domain" description="Plastocyanin-like" evidence="8">
    <location>
        <begin position="164"/>
        <end position="310"/>
    </location>
</feature>
<dbReference type="Pfam" id="PF00394">
    <property type="entry name" value="Cu-oxidase"/>
    <property type="match status" value="1"/>
</dbReference>
<dbReference type="Proteomes" id="UP001556367">
    <property type="component" value="Unassembled WGS sequence"/>
</dbReference>
<dbReference type="Pfam" id="PF07732">
    <property type="entry name" value="Cu-oxidase_3"/>
    <property type="match status" value="1"/>
</dbReference>
<keyword evidence="2" id="KW-0479">Metal-binding</keyword>
<feature type="domain" description="Plastocyanin-like" evidence="10">
    <location>
        <begin position="31"/>
        <end position="151"/>
    </location>
</feature>
<dbReference type="EMBL" id="JASNQZ010000015">
    <property type="protein sequence ID" value="KAL0946355.1"/>
    <property type="molecule type" value="Genomic_DNA"/>
</dbReference>
<sequence>MFSFGPAALFVALAVTRGTTASIGPSADLHITNANLAPDGFRRAVVLAGDTFPGPVVRGKRGDSFAINVINDLTDGTMSKTTSIHWHGLFMKGSNWADGGAMVNQCPIGPRNSFLYSFSVPDQAGTFWYHSHYKTQYCDGLRGAIVIEDPNDPHKSLYDVDDDSTVITLADWYHNVSPVDAQQPLVFPSSTLINGKGRYLLGPQADLAVINVQQGKRYRFRLVSISCDPRFMFSIDGHQLTIIEADGVNTQPLTVDRLDIAAGQRYSVVLTANQRVSNYWIRAEPSFPGPASVPLDPLDKRNKAVLRYVGAPQSDPVSLLAPLGLLSKTLKETDLRPLENPAAPGAPNINGADVNINLVMGISILPSVAWSINGVSFKPPSVPVLLQILSGAQDASALMPQGSIYSLPANKVIQITISQPLLLGGTSEITRATHPFHLHGHSFSVIRSAGSNKYNYANPVRRDVVDTGAIGDNVTIRFVTDNPGPWFLHCHIDWHLEAGLAVIFAEDIPETSAANPVPQSWNDLCTDYGNLQPSDIGAA</sequence>
<evidence type="ECO:0000256" key="3">
    <source>
        <dbReference type="ARBA" id="ARBA00023002"/>
    </source>
</evidence>
<feature type="signal peptide" evidence="7">
    <location>
        <begin position="1"/>
        <end position="21"/>
    </location>
</feature>
<keyword evidence="4" id="KW-0186">Copper</keyword>
<evidence type="ECO:0000259" key="8">
    <source>
        <dbReference type="Pfam" id="PF00394"/>
    </source>
</evidence>
<proteinExistence type="inferred from homology"/>
<dbReference type="PROSITE" id="PS00080">
    <property type="entry name" value="MULTICOPPER_OXIDASE2"/>
    <property type="match status" value="1"/>
</dbReference>
<dbReference type="CDD" id="cd13903">
    <property type="entry name" value="CuRO_3_Tv-LCC_like"/>
    <property type="match status" value="1"/>
</dbReference>
<dbReference type="InterPro" id="IPR033138">
    <property type="entry name" value="Cu_oxidase_CS"/>
</dbReference>
<evidence type="ECO:0000313" key="12">
    <source>
        <dbReference type="Proteomes" id="UP001556367"/>
    </source>
</evidence>
<dbReference type="Pfam" id="PF07731">
    <property type="entry name" value="Cu-oxidase_2"/>
    <property type="match status" value="1"/>
</dbReference>
<organism evidence="11 12">
    <name type="scientific">Hohenbuehelia grisea</name>
    <dbReference type="NCBI Taxonomy" id="104357"/>
    <lineage>
        <taxon>Eukaryota</taxon>
        <taxon>Fungi</taxon>
        <taxon>Dikarya</taxon>
        <taxon>Basidiomycota</taxon>
        <taxon>Agaricomycotina</taxon>
        <taxon>Agaricomycetes</taxon>
        <taxon>Agaricomycetidae</taxon>
        <taxon>Agaricales</taxon>
        <taxon>Pleurotineae</taxon>
        <taxon>Pleurotaceae</taxon>
        <taxon>Hohenbuehelia</taxon>
    </lineage>
</organism>
<evidence type="ECO:0000256" key="5">
    <source>
        <dbReference type="ARBA" id="ARBA00023157"/>
    </source>
</evidence>
<protein>
    <recommendedName>
        <fullName evidence="13">Laccase</fullName>
    </recommendedName>
</protein>
<dbReference type="InterPro" id="IPR045087">
    <property type="entry name" value="Cu-oxidase_fam"/>
</dbReference>
<dbReference type="InterPro" id="IPR002355">
    <property type="entry name" value="Cu_oxidase_Cu_BS"/>
</dbReference>
<gene>
    <name evidence="11" type="ORF">HGRIS_012588</name>
</gene>
<dbReference type="InterPro" id="IPR011706">
    <property type="entry name" value="Cu-oxidase_C"/>
</dbReference>
<reference evidence="12" key="1">
    <citation type="submission" date="2024-06" db="EMBL/GenBank/DDBJ databases">
        <title>Multi-omics analyses provide insights into the biosynthesis of the anticancer antibiotic pleurotin in Hohenbuehelia grisea.</title>
        <authorList>
            <person name="Weaver J.A."/>
            <person name="Alberti F."/>
        </authorList>
    </citation>
    <scope>NUCLEOTIDE SEQUENCE [LARGE SCALE GENOMIC DNA]</scope>
    <source>
        <strain evidence="12">T-177</strain>
    </source>
</reference>